<comment type="pathway">
    <text evidence="2">tRNA modification; wybutosine-tRNA(Phe) biosynthesis.</text>
</comment>
<dbReference type="FunFam" id="2.60.120.650:FF:000043">
    <property type="entry name" value="tRNA wybutosine-synthesizing protein 4"/>
    <property type="match status" value="1"/>
</dbReference>
<sequence length="1044" mass="114989">MSASLNKRSRKSEPQKEGDMRSVREKKDDSIMNTNDSSIVSKRSVSRLYFPNEPDFYQPFVQKYVRRNPLINRGYWLRMHAIEQVVRRFLGDTDKAKVVVNLGCGYDPLPFQFWHRHASISQKTTFVDVDYPQLIGRKRDRILASDLLRNTLLETNLRPSQSPVHLRSDQYVALGCDLRDLGTLERILRSEFDISSSSILFLAEVSLTYMPVLDSDSLIQWASTLDDARFCLLEQYLPQGPEHPFAQTMLRHFDKLQTPIQAVKRYPSLSQQISRFQNSGWPTVQIARNLWDLWSDDAFTPPAVRRGLDAVEPFDEWEEYALFSAHYFLLLASNAVSEKPIGASMVEEPNTNAPRVNGGGARPVKLTHYVPPRHSLLDQRRFGAAFSLGRDTVAFHGGQGPQSRLASMDVMGREASPPKIQPCPRAPPQARICHTVTPINDAAALLVGGRGSPADALADCWLIKQEIWQQVHDLTPARFRQSSIRLAMPSGGSHIEGVLVFGGKTSDGTVLDEWTLWTPCEGWRTVPVDGTCPSPRFGAAISSMGAAEDRGLLVGGIGPSGAVLEEIWEWHVSAAPHLHLKIIDRTNDVRYNTAIPTCGRFGASLVPFGNALLLIGGISKKEVCSASSDILVISAPSTTLHIDSPAILLSNSTWPLLVGVGAAAVSRDEIVLAGGGAVCFSMGSFWNKGFLTITDEAADLPPWTVPMSQSADAAKAEAPQALLRLNGKKQGKTKKVAGPKPETVARIQLHPAENFAELLAVAKPAIIEGLDVGPCTELWTLDYLRKKIGVDREVVIHECSSDRMTFKNKNFQYVKKPFSEFVDGISRGSQAYLRAVSSSQPNKLPTKLEDDFPTIAGDFVLPDIFGDMLANAHSSPLRISGPVALWLHYDVLANVLCQIRGAKTLHLYPPADVKYLSYPPGGSSSNIDVLTSKDPALRNTHPHVASLKPGDVLFIPPMWSHTAMPEEGVSVAVNVFFRNLETGYAAGRDVYGNRDLQAYENGRRDVERIAKAFKNVPGDIARFYLDRLAAELQGKADEVGSHSG</sequence>
<comment type="catalytic activity">
    <reaction evidence="1">
        <text>7-[(3S)-3-amino-3-carboxypropyl]wyosine(37) in tRNA(Phe) + S-adenosyl-L-methionine = 7-[(3S)-(3-amino-3-methoxycarbonyl)propyl]wyosine(37) in tRNA(Phe) + S-adenosyl-L-homocysteine</text>
        <dbReference type="Rhea" id="RHEA:36903"/>
        <dbReference type="Rhea" id="RHEA-COMP:10379"/>
        <dbReference type="Rhea" id="RHEA-COMP:11844"/>
        <dbReference type="ChEBI" id="CHEBI:57856"/>
        <dbReference type="ChEBI" id="CHEBI:59789"/>
        <dbReference type="ChEBI" id="CHEBI:73543"/>
        <dbReference type="ChEBI" id="CHEBI:74275"/>
        <dbReference type="EC" id="2.1.1.290"/>
    </reaction>
</comment>
<dbReference type="GO" id="GO:0030488">
    <property type="term" value="P:tRNA methylation"/>
    <property type="evidence" value="ECO:0007669"/>
    <property type="project" value="TreeGrafter"/>
</dbReference>
<organism evidence="18 19">
    <name type="scientific">Trematosphaeria pertusa</name>
    <dbReference type="NCBI Taxonomy" id="390896"/>
    <lineage>
        <taxon>Eukaryota</taxon>
        <taxon>Fungi</taxon>
        <taxon>Dikarya</taxon>
        <taxon>Ascomycota</taxon>
        <taxon>Pezizomycotina</taxon>
        <taxon>Dothideomycetes</taxon>
        <taxon>Pleosporomycetidae</taxon>
        <taxon>Pleosporales</taxon>
        <taxon>Massarineae</taxon>
        <taxon>Trematosphaeriaceae</taxon>
        <taxon>Trematosphaeria</taxon>
    </lineage>
</organism>
<dbReference type="OrthoDB" id="47172at2759"/>
<keyword evidence="8" id="KW-0808">Transferase</keyword>
<dbReference type="InterPro" id="IPR015915">
    <property type="entry name" value="Kelch-typ_b-propeller"/>
</dbReference>
<feature type="region of interest" description="Disordered" evidence="16">
    <location>
        <begin position="1"/>
        <end position="35"/>
    </location>
</feature>
<evidence type="ECO:0000256" key="6">
    <source>
        <dbReference type="ARBA" id="ARBA00018045"/>
    </source>
</evidence>
<evidence type="ECO:0000313" key="18">
    <source>
        <dbReference type="EMBL" id="KAF2248641.1"/>
    </source>
</evidence>
<evidence type="ECO:0000256" key="13">
    <source>
        <dbReference type="ARBA" id="ARBA00030231"/>
    </source>
</evidence>
<dbReference type="SUPFAM" id="SSF53335">
    <property type="entry name" value="S-adenosyl-L-methionine-dependent methyltransferases"/>
    <property type="match status" value="1"/>
</dbReference>
<evidence type="ECO:0000256" key="7">
    <source>
        <dbReference type="ARBA" id="ARBA00022603"/>
    </source>
</evidence>
<dbReference type="FunFam" id="3.40.50.150:FF:000383">
    <property type="entry name" value="Leucine carboxyl methyltransferase 2"/>
    <property type="match status" value="1"/>
</dbReference>
<dbReference type="InterPro" id="IPR041667">
    <property type="entry name" value="Cupin_8"/>
</dbReference>
<dbReference type="PANTHER" id="PTHR46529">
    <property type="entry name" value="TRNA WYBUTOSINE-SYNTHESIZING PROTEIN 4"/>
    <property type="match status" value="1"/>
</dbReference>
<evidence type="ECO:0000256" key="12">
    <source>
        <dbReference type="ARBA" id="ARBA00029750"/>
    </source>
</evidence>
<dbReference type="Pfam" id="PF04072">
    <property type="entry name" value="LCM"/>
    <property type="match status" value="1"/>
</dbReference>
<dbReference type="EMBL" id="ML987195">
    <property type="protein sequence ID" value="KAF2248641.1"/>
    <property type="molecule type" value="Genomic_DNA"/>
</dbReference>
<dbReference type="SUPFAM" id="SSF117281">
    <property type="entry name" value="Kelch motif"/>
    <property type="match status" value="1"/>
</dbReference>
<dbReference type="Gene3D" id="2.120.10.80">
    <property type="entry name" value="Kelch-type beta propeller"/>
    <property type="match status" value="1"/>
</dbReference>
<dbReference type="UniPathway" id="UPA00375"/>
<evidence type="ECO:0000256" key="11">
    <source>
        <dbReference type="ARBA" id="ARBA00025588"/>
    </source>
</evidence>
<evidence type="ECO:0000256" key="2">
    <source>
        <dbReference type="ARBA" id="ARBA00004797"/>
    </source>
</evidence>
<evidence type="ECO:0000256" key="16">
    <source>
        <dbReference type="SAM" id="MobiDB-lite"/>
    </source>
</evidence>
<evidence type="ECO:0000256" key="5">
    <source>
        <dbReference type="ARBA" id="ARBA00012779"/>
    </source>
</evidence>
<evidence type="ECO:0000256" key="9">
    <source>
        <dbReference type="ARBA" id="ARBA00022691"/>
    </source>
</evidence>
<dbReference type="RefSeq" id="XP_033683645.1">
    <property type="nucleotide sequence ID" value="XM_033831539.1"/>
</dbReference>
<dbReference type="PANTHER" id="PTHR46529:SF1">
    <property type="entry name" value="TRNA WYBUTOSINE-SYNTHESIZING PROTEIN 4"/>
    <property type="match status" value="1"/>
</dbReference>
<dbReference type="Proteomes" id="UP000800094">
    <property type="component" value="Unassembled WGS sequence"/>
</dbReference>
<dbReference type="Pfam" id="PF13418">
    <property type="entry name" value="Beta-prop_TYW4"/>
    <property type="match status" value="1"/>
</dbReference>
<feature type="compositionally biased region" description="Basic and acidic residues" evidence="16">
    <location>
        <begin position="11"/>
        <end position="30"/>
    </location>
</feature>
<dbReference type="InterPro" id="IPR003347">
    <property type="entry name" value="JmjC_dom"/>
</dbReference>
<evidence type="ECO:0000256" key="14">
    <source>
        <dbReference type="ARBA" id="ARBA00030847"/>
    </source>
</evidence>
<evidence type="ECO:0000256" key="10">
    <source>
        <dbReference type="ARBA" id="ARBA00022694"/>
    </source>
</evidence>
<keyword evidence="10" id="KW-0819">tRNA processing</keyword>
<dbReference type="Gene3D" id="6.10.140.1470">
    <property type="match status" value="1"/>
</dbReference>
<dbReference type="Gene3D" id="2.60.120.650">
    <property type="entry name" value="Cupin"/>
    <property type="match status" value="1"/>
</dbReference>
<dbReference type="GO" id="GO:0008175">
    <property type="term" value="F:tRNA methyltransferase activity"/>
    <property type="evidence" value="ECO:0007669"/>
    <property type="project" value="TreeGrafter"/>
</dbReference>
<comment type="function">
    <text evidence="11">Probable S-adenosyl-L-methionine-dependent methyltransferase that acts as a component of the wybutosine biosynthesis pathway. Wybutosine is a hyper modified guanosine with a tricyclic base found at the 3'-position adjacent to the anticodon of eukaryotic phenylalanine tRNA. May methylate the carboxyl group of leucine residues to form alpha-leucine ester residues.</text>
</comment>
<dbReference type="Gene3D" id="3.40.50.150">
    <property type="entry name" value="Vaccinia Virus protein VP39"/>
    <property type="match status" value="1"/>
</dbReference>
<evidence type="ECO:0000256" key="1">
    <source>
        <dbReference type="ARBA" id="ARBA00001806"/>
    </source>
</evidence>
<proteinExistence type="inferred from homology"/>
<comment type="catalytic activity">
    <reaction evidence="15">
        <text>7-[(3S)-(3-amino-3-methoxycarbonyl)propyl]wyosine(37) in tRNA(Phe) + S-adenosyl-L-methionine + CO2 = wybutosine(37) in tRNA(Phe) + S-adenosyl-L-homocysteine + 2 H(+)</text>
        <dbReference type="Rhea" id="RHEA:37119"/>
        <dbReference type="Rhea" id="RHEA-COMP:11844"/>
        <dbReference type="Rhea" id="RHEA-COMP:11847"/>
        <dbReference type="ChEBI" id="CHEBI:15378"/>
        <dbReference type="ChEBI" id="CHEBI:16526"/>
        <dbReference type="ChEBI" id="CHEBI:57856"/>
        <dbReference type="ChEBI" id="CHEBI:59789"/>
        <dbReference type="ChEBI" id="CHEBI:73544"/>
        <dbReference type="ChEBI" id="CHEBI:74275"/>
        <dbReference type="EC" id="2.3.1.231"/>
    </reaction>
</comment>
<dbReference type="AlphaFoldDB" id="A0A6A6IE11"/>
<dbReference type="Pfam" id="PF13621">
    <property type="entry name" value="Cupin_8"/>
    <property type="match status" value="1"/>
</dbReference>
<protein>
    <recommendedName>
        <fullName evidence="6">tRNA wybutosine-synthesizing protein 4</fullName>
        <ecNumber evidence="5">2.1.1.290</ecNumber>
        <ecNumber evidence="4">2.3.1.231</ecNumber>
    </recommendedName>
    <alternativeName>
        <fullName evidence="13">Leucine carboxyl methyltransferase 2</fullName>
    </alternativeName>
    <alternativeName>
        <fullName evidence="14">tRNA(Phe) (7-(3-amino-3-(methoxycarbonyl)propyl)wyosine(37)-N)-methoxycarbonyltransferase</fullName>
    </alternativeName>
    <alternativeName>
        <fullName evidence="12">tRNA(Phe) (7-(3-amino-3-carboxypropyl)wyosine(37)-O)-methyltransferase</fullName>
    </alternativeName>
</protein>
<dbReference type="SUPFAM" id="SSF51197">
    <property type="entry name" value="Clavaminate synthase-like"/>
    <property type="match status" value="1"/>
</dbReference>
<dbReference type="PROSITE" id="PS51184">
    <property type="entry name" value="JMJC"/>
    <property type="match status" value="1"/>
</dbReference>
<accession>A0A6A6IE11</accession>
<name>A0A6A6IE11_9PLEO</name>
<gene>
    <name evidence="18" type="ORF">BU26DRAFT_540219</name>
</gene>
<reference evidence="18" key="1">
    <citation type="journal article" date="2020" name="Stud. Mycol.">
        <title>101 Dothideomycetes genomes: a test case for predicting lifestyles and emergence of pathogens.</title>
        <authorList>
            <person name="Haridas S."/>
            <person name="Albert R."/>
            <person name="Binder M."/>
            <person name="Bloem J."/>
            <person name="Labutti K."/>
            <person name="Salamov A."/>
            <person name="Andreopoulos B."/>
            <person name="Baker S."/>
            <person name="Barry K."/>
            <person name="Bills G."/>
            <person name="Bluhm B."/>
            <person name="Cannon C."/>
            <person name="Castanera R."/>
            <person name="Culley D."/>
            <person name="Daum C."/>
            <person name="Ezra D."/>
            <person name="Gonzalez J."/>
            <person name="Henrissat B."/>
            <person name="Kuo A."/>
            <person name="Liang C."/>
            <person name="Lipzen A."/>
            <person name="Lutzoni F."/>
            <person name="Magnuson J."/>
            <person name="Mondo S."/>
            <person name="Nolan M."/>
            <person name="Ohm R."/>
            <person name="Pangilinan J."/>
            <person name="Park H.-J."/>
            <person name="Ramirez L."/>
            <person name="Alfaro M."/>
            <person name="Sun H."/>
            <person name="Tritt A."/>
            <person name="Yoshinaga Y."/>
            <person name="Zwiers L.-H."/>
            <person name="Turgeon B."/>
            <person name="Goodwin S."/>
            <person name="Spatafora J."/>
            <person name="Crous P."/>
            <person name="Grigoriev I."/>
        </authorList>
    </citation>
    <scope>NUCLEOTIDE SEQUENCE</scope>
    <source>
        <strain evidence="18">CBS 122368</strain>
    </source>
</reference>
<evidence type="ECO:0000256" key="15">
    <source>
        <dbReference type="ARBA" id="ARBA00049250"/>
    </source>
</evidence>
<evidence type="ECO:0000256" key="3">
    <source>
        <dbReference type="ARBA" id="ARBA00010703"/>
    </source>
</evidence>
<keyword evidence="9" id="KW-0949">S-adenosyl-L-methionine</keyword>
<evidence type="ECO:0000256" key="4">
    <source>
        <dbReference type="ARBA" id="ARBA00012155"/>
    </source>
</evidence>
<dbReference type="InterPro" id="IPR007213">
    <property type="entry name" value="Ppm1/Ppm2/Tcmp"/>
</dbReference>
<keyword evidence="7" id="KW-0489">Methyltransferase</keyword>
<dbReference type="EC" id="2.1.1.290" evidence="5"/>
<dbReference type="GeneID" id="54584869"/>
<evidence type="ECO:0000313" key="19">
    <source>
        <dbReference type="Proteomes" id="UP000800094"/>
    </source>
</evidence>
<dbReference type="GO" id="GO:0031591">
    <property type="term" value="P:wybutosine biosynthetic process"/>
    <property type="evidence" value="ECO:0007669"/>
    <property type="project" value="TreeGrafter"/>
</dbReference>
<evidence type="ECO:0000259" key="17">
    <source>
        <dbReference type="PROSITE" id="PS51184"/>
    </source>
</evidence>
<dbReference type="EC" id="2.3.1.231" evidence="4"/>
<keyword evidence="19" id="KW-1185">Reference proteome</keyword>
<feature type="domain" description="JmjC" evidence="17">
    <location>
        <begin position="841"/>
        <end position="994"/>
    </location>
</feature>
<evidence type="ECO:0000256" key="8">
    <source>
        <dbReference type="ARBA" id="ARBA00022679"/>
    </source>
</evidence>
<dbReference type="InterPro" id="IPR029063">
    <property type="entry name" value="SAM-dependent_MTases_sf"/>
</dbReference>
<comment type="similarity">
    <text evidence="3">Belongs to the methyltransferase superfamily. LCMT family.</text>
</comment>